<dbReference type="InterPro" id="IPR037235">
    <property type="entry name" value="TRCF-like_C_D7"/>
</dbReference>
<protein>
    <recommendedName>
        <fullName evidence="1">Transcription-repair-coupling factor C-terminal domain-containing protein</fullName>
    </recommendedName>
</protein>
<dbReference type="Gene3D" id="3.90.1150.50">
    <property type="entry name" value="Transcription-repair-coupling factor, D7 domain"/>
    <property type="match status" value="1"/>
</dbReference>
<dbReference type="SMART" id="SM00982">
    <property type="entry name" value="TRCF"/>
    <property type="match status" value="1"/>
</dbReference>
<proteinExistence type="predicted"/>
<dbReference type="Pfam" id="PF03461">
    <property type="entry name" value="TRCF"/>
    <property type="match status" value="1"/>
</dbReference>
<dbReference type="Proteomes" id="UP000191039">
    <property type="component" value="Unassembled WGS sequence"/>
</dbReference>
<dbReference type="RefSeq" id="WP_324617948.1">
    <property type="nucleotide sequence ID" value="NZ_MIJD01000371.1"/>
</dbReference>
<name>A0A1T3VZE8_9MYCO</name>
<dbReference type="AlphaFoldDB" id="A0A1T3VZE8"/>
<evidence type="ECO:0000259" key="1">
    <source>
        <dbReference type="SMART" id="SM00982"/>
    </source>
</evidence>
<accession>A0A1T3VZE8</accession>
<sequence>LPVDAHLPPDYIGSDRLRLEAYRRLAAASDGAGVDRVIEELVDRYGPLPEPAQRLIAVARLRLLCREYGVTEVSTVSDSTLKVAPLTLLDSGQLRLKRVYPGANYRATTSTVQIPIPRAGTGVGAPRIRDLELLQAVAGLLLALDGRPVNEVDITDLGVGGGAQ</sequence>
<gene>
    <name evidence="2" type="ORF">BV510_25015</name>
</gene>
<feature type="domain" description="Transcription-repair-coupling factor C-terminal" evidence="1">
    <location>
        <begin position="1"/>
        <end position="99"/>
    </location>
</feature>
<reference evidence="2 3" key="1">
    <citation type="submission" date="2016-09" db="EMBL/GenBank/DDBJ databases">
        <title>genome sequences of unsequenced Mycobacteria.</title>
        <authorList>
            <person name="Greninger A.L."/>
            <person name="Jerome K.R."/>
            <person name="Mcnair B."/>
            <person name="Wallis C."/>
            <person name="Fang F."/>
        </authorList>
    </citation>
    <scope>NUCLEOTIDE SEQUENCE [LARGE SCALE GENOMIC DNA]</scope>
    <source>
        <strain evidence="2 3">BM1</strain>
    </source>
</reference>
<feature type="non-terminal residue" evidence="2">
    <location>
        <position position="1"/>
    </location>
</feature>
<dbReference type="SUPFAM" id="SSF143517">
    <property type="entry name" value="TRCF domain-like"/>
    <property type="match status" value="1"/>
</dbReference>
<organism evidence="2 3">
    <name type="scientific">Mycolicibacterium diernhoferi</name>
    <dbReference type="NCBI Taxonomy" id="1801"/>
    <lineage>
        <taxon>Bacteria</taxon>
        <taxon>Bacillati</taxon>
        <taxon>Actinomycetota</taxon>
        <taxon>Actinomycetes</taxon>
        <taxon>Mycobacteriales</taxon>
        <taxon>Mycobacteriaceae</taxon>
        <taxon>Mycolicibacterium</taxon>
    </lineage>
</organism>
<comment type="caution">
    <text evidence="2">The sequence shown here is derived from an EMBL/GenBank/DDBJ whole genome shotgun (WGS) entry which is preliminary data.</text>
</comment>
<dbReference type="InterPro" id="IPR005118">
    <property type="entry name" value="TRCF_C"/>
</dbReference>
<evidence type="ECO:0000313" key="2">
    <source>
        <dbReference type="EMBL" id="OPE47429.1"/>
    </source>
</evidence>
<dbReference type="GO" id="GO:0006281">
    <property type="term" value="P:DNA repair"/>
    <property type="evidence" value="ECO:0007669"/>
    <property type="project" value="InterPro"/>
</dbReference>
<dbReference type="EMBL" id="MIJD01000371">
    <property type="protein sequence ID" value="OPE47429.1"/>
    <property type="molecule type" value="Genomic_DNA"/>
</dbReference>
<evidence type="ECO:0000313" key="3">
    <source>
        <dbReference type="Proteomes" id="UP000191039"/>
    </source>
</evidence>